<dbReference type="AlphaFoldDB" id="A0A9P4VMK0"/>
<accession>A0A9P4VMK0</accession>
<dbReference type="GO" id="GO:0140567">
    <property type="term" value="F:membrane protein dislocase activity"/>
    <property type="evidence" value="ECO:0007669"/>
    <property type="project" value="UniProtKB-ARBA"/>
</dbReference>
<evidence type="ECO:0000256" key="5">
    <source>
        <dbReference type="ARBA" id="ARBA00023128"/>
    </source>
</evidence>
<dbReference type="PROSITE" id="PS00674">
    <property type="entry name" value="AAA"/>
    <property type="match status" value="1"/>
</dbReference>
<dbReference type="Proteomes" id="UP000799429">
    <property type="component" value="Unassembled WGS sequence"/>
</dbReference>
<dbReference type="EMBL" id="MU006110">
    <property type="protein sequence ID" value="KAF2835260.1"/>
    <property type="molecule type" value="Genomic_DNA"/>
</dbReference>
<organism evidence="10 11">
    <name type="scientific">Patellaria atrata CBS 101060</name>
    <dbReference type="NCBI Taxonomy" id="1346257"/>
    <lineage>
        <taxon>Eukaryota</taxon>
        <taxon>Fungi</taxon>
        <taxon>Dikarya</taxon>
        <taxon>Ascomycota</taxon>
        <taxon>Pezizomycotina</taxon>
        <taxon>Dothideomycetes</taxon>
        <taxon>Dothideomycetes incertae sedis</taxon>
        <taxon>Patellariales</taxon>
        <taxon>Patellariaceae</taxon>
        <taxon>Patellaria</taxon>
    </lineage>
</organism>
<proteinExistence type="inferred from homology"/>
<comment type="caution">
    <text evidence="10">The sequence shown here is derived from an EMBL/GenBank/DDBJ whole genome shotgun (WGS) entry which is preliminary data.</text>
</comment>
<feature type="transmembrane region" description="Helical" evidence="8">
    <location>
        <begin position="12"/>
        <end position="30"/>
    </location>
</feature>
<dbReference type="SMART" id="SM00382">
    <property type="entry name" value="AAA"/>
    <property type="match status" value="1"/>
</dbReference>
<evidence type="ECO:0000313" key="11">
    <source>
        <dbReference type="Proteomes" id="UP000799429"/>
    </source>
</evidence>
<dbReference type="Pfam" id="PF17862">
    <property type="entry name" value="AAA_lid_3"/>
    <property type="match status" value="1"/>
</dbReference>
<dbReference type="InterPro" id="IPR027417">
    <property type="entry name" value="P-loop_NTPase"/>
</dbReference>
<feature type="domain" description="AAA+ ATPase" evidence="9">
    <location>
        <begin position="146"/>
        <end position="286"/>
    </location>
</feature>
<evidence type="ECO:0000256" key="1">
    <source>
        <dbReference type="ARBA" id="ARBA00004572"/>
    </source>
</evidence>
<feature type="compositionally biased region" description="Basic and acidic residues" evidence="7">
    <location>
        <begin position="405"/>
        <end position="414"/>
    </location>
</feature>
<evidence type="ECO:0000256" key="3">
    <source>
        <dbReference type="ARBA" id="ARBA00022787"/>
    </source>
</evidence>
<dbReference type="GO" id="GO:0016887">
    <property type="term" value="F:ATP hydrolysis activity"/>
    <property type="evidence" value="ECO:0007669"/>
    <property type="project" value="InterPro"/>
</dbReference>
<keyword evidence="2 6" id="KW-0547">Nucleotide-binding</keyword>
<dbReference type="Pfam" id="PF00004">
    <property type="entry name" value="AAA"/>
    <property type="match status" value="1"/>
</dbReference>
<keyword evidence="11" id="KW-1185">Reference proteome</keyword>
<evidence type="ECO:0000313" key="10">
    <source>
        <dbReference type="EMBL" id="KAF2835260.1"/>
    </source>
</evidence>
<dbReference type="InterPro" id="IPR003593">
    <property type="entry name" value="AAA+_ATPase"/>
</dbReference>
<dbReference type="InterPro" id="IPR003960">
    <property type="entry name" value="ATPase_AAA_CS"/>
</dbReference>
<comment type="similarity">
    <text evidence="6">Belongs to the AAA ATPase family.</text>
</comment>
<evidence type="ECO:0000256" key="4">
    <source>
        <dbReference type="ARBA" id="ARBA00022840"/>
    </source>
</evidence>
<dbReference type="PANTHER" id="PTHR45644:SF3">
    <property type="entry name" value="FI08533P-RELATED"/>
    <property type="match status" value="1"/>
</dbReference>
<sequence>MGDTGKRKGLNFIQDLIIVAAAPFLAYFLARSILAKFDPEASQKEEALQKAKAASRKLDGILANKSSADDSDEEYDRRRRRPRKEDLVLTPYEQTIAMEVVAPEEIPVTFEDIGGLDDIIEELKESVIYPLTMPHLYAHSSSLLSAPSGVLLYGPPGCGKTMLAKALAHESGACFINLHISTLTEKWYGDSNKLVSAVFSLARKLQPTIVFIDEIDAVLGQRRSGEHEASGMVKAEFMTHWDGLASANTTGEPQRICILGATNRIQDIDEAILRRMPKKFPVSLPSSFQRRNIFKLILRDTKVDTANFDLDYLVRVSAGMSGSDIKEACRDAAMGPVREYIKFKKARGELMRGVDPDDVRGIQTSDFFSRKGGALNLRESLGRDGEVDERQILNDSGDTSDEEIREPLSENRKR</sequence>
<feature type="compositionally biased region" description="Basic and acidic residues" evidence="7">
    <location>
        <begin position="380"/>
        <end position="392"/>
    </location>
</feature>
<dbReference type="GO" id="GO:0140570">
    <property type="term" value="P:extraction of mislocalized protein from mitochondrial outer membrane"/>
    <property type="evidence" value="ECO:0007669"/>
    <property type="project" value="TreeGrafter"/>
</dbReference>
<dbReference type="GO" id="GO:0005741">
    <property type="term" value="C:mitochondrial outer membrane"/>
    <property type="evidence" value="ECO:0007669"/>
    <property type="project" value="UniProtKB-SubCell"/>
</dbReference>
<evidence type="ECO:0000256" key="6">
    <source>
        <dbReference type="RuleBase" id="RU003651"/>
    </source>
</evidence>
<dbReference type="PANTHER" id="PTHR45644">
    <property type="entry name" value="AAA ATPASE, PUTATIVE (AFU_ORTHOLOGUE AFUA_2G12920)-RELATED-RELATED"/>
    <property type="match status" value="1"/>
</dbReference>
<evidence type="ECO:0000256" key="8">
    <source>
        <dbReference type="SAM" id="Phobius"/>
    </source>
</evidence>
<gene>
    <name evidence="10" type="ORF">M501DRAFT_1008672</name>
</gene>
<comment type="subcellular location">
    <subcellularLocation>
        <location evidence="1">Mitochondrion outer membrane</location>
        <topology evidence="1">Single-pass membrane protein</topology>
    </subcellularLocation>
</comment>
<keyword evidence="8" id="KW-0472">Membrane</keyword>
<dbReference type="InterPro" id="IPR003959">
    <property type="entry name" value="ATPase_AAA_core"/>
</dbReference>
<dbReference type="Gene3D" id="1.10.8.60">
    <property type="match status" value="1"/>
</dbReference>
<keyword evidence="5" id="KW-0496">Mitochondrion</keyword>
<name>A0A9P4VMK0_9PEZI</name>
<evidence type="ECO:0000256" key="2">
    <source>
        <dbReference type="ARBA" id="ARBA00022741"/>
    </source>
</evidence>
<protein>
    <submittedName>
        <fullName evidence="10">AAA-domain-containing protein</fullName>
    </submittedName>
</protein>
<dbReference type="FunFam" id="3.40.50.300:FF:000538">
    <property type="entry name" value="ATPase family AAA domain-containing protein 1"/>
    <property type="match status" value="1"/>
</dbReference>
<dbReference type="InterPro" id="IPR051701">
    <property type="entry name" value="Mito_OM_Translocase_MSP1"/>
</dbReference>
<dbReference type="SUPFAM" id="SSF52540">
    <property type="entry name" value="P-loop containing nucleoside triphosphate hydrolases"/>
    <property type="match status" value="1"/>
</dbReference>
<dbReference type="Gene3D" id="3.40.50.300">
    <property type="entry name" value="P-loop containing nucleotide triphosphate hydrolases"/>
    <property type="match status" value="1"/>
</dbReference>
<keyword evidence="3" id="KW-1000">Mitochondrion outer membrane</keyword>
<evidence type="ECO:0000259" key="9">
    <source>
        <dbReference type="SMART" id="SM00382"/>
    </source>
</evidence>
<dbReference type="GO" id="GO:0005524">
    <property type="term" value="F:ATP binding"/>
    <property type="evidence" value="ECO:0007669"/>
    <property type="project" value="UniProtKB-KW"/>
</dbReference>
<reference evidence="10" key="1">
    <citation type="journal article" date="2020" name="Stud. Mycol.">
        <title>101 Dothideomycetes genomes: a test case for predicting lifestyles and emergence of pathogens.</title>
        <authorList>
            <person name="Haridas S."/>
            <person name="Albert R."/>
            <person name="Binder M."/>
            <person name="Bloem J."/>
            <person name="Labutti K."/>
            <person name="Salamov A."/>
            <person name="Andreopoulos B."/>
            <person name="Baker S."/>
            <person name="Barry K."/>
            <person name="Bills G."/>
            <person name="Bluhm B."/>
            <person name="Cannon C."/>
            <person name="Castanera R."/>
            <person name="Culley D."/>
            <person name="Daum C."/>
            <person name="Ezra D."/>
            <person name="Gonzalez J."/>
            <person name="Henrissat B."/>
            <person name="Kuo A."/>
            <person name="Liang C."/>
            <person name="Lipzen A."/>
            <person name="Lutzoni F."/>
            <person name="Magnuson J."/>
            <person name="Mondo S."/>
            <person name="Nolan M."/>
            <person name="Ohm R."/>
            <person name="Pangilinan J."/>
            <person name="Park H.-J."/>
            <person name="Ramirez L."/>
            <person name="Alfaro M."/>
            <person name="Sun H."/>
            <person name="Tritt A."/>
            <person name="Yoshinaga Y."/>
            <person name="Zwiers L.-H."/>
            <person name="Turgeon B."/>
            <person name="Goodwin S."/>
            <person name="Spatafora J."/>
            <person name="Crous P."/>
            <person name="Grigoriev I."/>
        </authorList>
    </citation>
    <scope>NUCLEOTIDE SEQUENCE</scope>
    <source>
        <strain evidence="10">CBS 101060</strain>
    </source>
</reference>
<keyword evidence="8" id="KW-1133">Transmembrane helix</keyword>
<evidence type="ECO:0000256" key="7">
    <source>
        <dbReference type="SAM" id="MobiDB-lite"/>
    </source>
</evidence>
<dbReference type="OrthoDB" id="10254455at2759"/>
<dbReference type="InterPro" id="IPR041569">
    <property type="entry name" value="AAA_lid_3"/>
</dbReference>
<keyword evidence="8" id="KW-0812">Transmembrane</keyword>
<keyword evidence="4 6" id="KW-0067">ATP-binding</keyword>
<feature type="region of interest" description="Disordered" evidence="7">
    <location>
        <begin position="379"/>
        <end position="414"/>
    </location>
</feature>